<keyword evidence="3" id="KW-1185">Reference proteome</keyword>
<comment type="caution">
    <text evidence="2">The sequence shown here is derived from an EMBL/GenBank/DDBJ whole genome shotgun (WGS) entry which is preliminary data.</text>
</comment>
<dbReference type="Proteomes" id="UP001642540">
    <property type="component" value="Unassembled WGS sequence"/>
</dbReference>
<keyword evidence="1" id="KW-0812">Transmembrane</keyword>
<gene>
    <name evidence="2" type="ORF">ODALV1_LOCUS25194</name>
</gene>
<keyword evidence="1" id="KW-0472">Membrane</keyword>
<evidence type="ECO:0000313" key="2">
    <source>
        <dbReference type="EMBL" id="CAL8133723.1"/>
    </source>
</evidence>
<evidence type="ECO:0000313" key="3">
    <source>
        <dbReference type="Proteomes" id="UP001642540"/>
    </source>
</evidence>
<feature type="transmembrane region" description="Helical" evidence="1">
    <location>
        <begin position="39"/>
        <end position="57"/>
    </location>
</feature>
<feature type="transmembrane region" description="Helical" evidence="1">
    <location>
        <begin position="330"/>
        <end position="348"/>
    </location>
</feature>
<dbReference type="EMBL" id="CAXLJM020000101">
    <property type="protein sequence ID" value="CAL8133723.1"/>
    <property type="molecule type" value="Genomic_DNA"/>
</dbReference>
<feature type="transmembrane region" description="Helical" evidence="1">
    <location>
        <begin position="292"/>
        <end position="310"/>
    </location>
</feature>
<evidence type="ECO:0000256" key="1">
    <source>
        <dbReference type="SAM" id="Phobius"/>
    </source>
</evidence>
<feature type="transmembrane region" description="Helical" evidence="1">
    <location>
        <begin position="106"/>
        <end position="128"/>
    </location>
</feature>
<sequence>MISFSIKALADLESLKRSGSESQSDPENFHHSSKKHRSYLELFFSFLYFLCIIPFKVKRRHGNELHLEKNRFQQTLCAFLHLSALYYQVQEIISDNKQDVSKDPQIIFTICFGIIDLLYILSGIITLWKKQREIKKLLERLHSETNVKPSKFHFPKCILFCTVPFLACLLDICHLTFVEEIFSAKSDKFENENFTELYLPSFQDCAWIQSGTEVICILTLLANIFLYNCLDTVLLILAISGYEVTHRYSRSGEELRKLKGAHVPNRMDVDALLHSNLVVNQSLNLRLYFESINKFASGFFLFWFCSFVPWTAIHAMESLPGVKGSGRGTVLYNCCYIAYYGIIMTLCVESKKQIDHYKDIVCGILLRQEGLFTFAASGNTVKYVEYLLRDVSFSGGQFFHLSYKFLGSTVGTVVTYAFLALQFHITPNVAEDNKG</sequence>
<protein>
    <recommendedName>
        <fullName evidence="4">Gustatory receptor</fullName>
    </recommendedName>
</protein>
<evidence type="ECO:0008006" key="4">
    <source>
        <dbReference type="Google" id="ProtNLM"/>
    </source>
</evidence>
<keyword evidence="1" id="KW-1133">Transmembrane helix</keyword>
<reference evidence="2 3" key="1">
    <citation type="submission" date="2024-08" db="EMBL/GenBank/DDBJ databases">
        <authorList>
            <person name="Cucini C."/>
            <person name="Frati F."/>
        </authorList>
    </citation>
    <scope>NUCLEOTIDE SEQUENCE [LARGE SCALE GENOMIC DNA]</scope>
</reference>
<feature type="transmembrane region" description="Helical" evidence="1">
    <location>
        <begin position="217"/>
        <end position="240"/>
    </location>
</feature>
<organism evidence="2 3">
    <name type="scientific">Orchesella dallaii</name>
    <dbReference type="NCBI Taxonomy" id="48710"/>
    <lineage>
        <taxon>Eukaryota</taxon>
        <taxon>Metazoa</taxon>
        <taxon>Ecdysozoa</taxon>
        <taxon>Arthropoda</taxon>
        <taxon>Hexapoda</taxon>
        <taxon>Collembola</taxon>
        <taxon>Entomobryomorpha</taxon>
        <taxon>Entomobryoidea</taxon>
        <taxon>Orchesellidae</taxon>
        <taxon>Orchesellinae</taxon>
        <taxon>Orchesella</taxon>
    </lineage>
</organism>
<accession>A0ABP1RRI4</accession>
<feature type="transmembrane region" description="Helical" evidence="1">
    <location>
        <begin position="405"/>
        <end position="425"/>
    </location>
</feature>
<proteinExistence type="predicted"/>
<name>A0ABP1RRI4_9HEXA</name>
<feature type="transmembrane region" description="Helical" evidence="1">
    <location>
        <begin position="157"/>
        <end position="177"/>
    </location>
</feature>